<dbReference type="GO" id="GO:0003677">
    <property type="term" value="F:DNA binding"/>
    <property type="evidence" value="ECO:0007669"/>
    <property type="project" value="UniProtKB-UniRule"/>
</dbReference>
<protein>
    <submittedName>
        <fullName evidence="4">TetR/AcrR family transcriptional regulator</fullName>
    </submittedName>
</protein>
<feature type="DNA-binding region" description="H-T-H motif" evidence="2">
    <location>
        <begin position="37"/>
        <end position="56"/>
    </location>
</feature>
<organism evidence="4 5">
    <name type="scientific">Paenibacillus antri</name>
    <dbReference type="NCBI Taxonomy" id="2582848"/>
    <lineage>
        <taxon>Bacteria</taxon>
        <taxon>Bacillati</taxon>
        <taxon>Bacillota</taxon>
        <taxon>Bacilli</taxon>
        <taxon>Bacillales</taxon>
        <taxon>Paenibacillaceae</taxon>
        <taxon>Paenibacillus</taxon>
    </lineage>
</organism>
<dbReference type="AlphaFoldDB" id="A0A5R9GII1"/>
<keyword evidence="5" id="KW-1185">Reference proteome</keyword>
<dbReference type="PROSITE" id="PS50977">
    <property type="entry name" value="HTH_TETR_2"/>
    <property type="match status" value="1"/>
</dbReference>
<accession>A0A5R9GII1</accession>
<feature type="domain" description="HTH tetR-type" evidence="3">
    <location>
        <begin position="14"/>
        <end position="74"/>
    </location>
</feature>
<evidence type="ECO:0000259" key="3">
    <source>
        <dbReference type="PROSITE" id="PS50977"/>
    </source>
</evidence>
<comment type="caution">
    <text evidence="4">The sequence shown here is derived from an EMBL/GenBank/DDBJ whole genome shotgun (WGS) entry which is preliminary data.</text>
</comment>
<dbReference type="Gene3D" id="1.10.357.10">
    <property type="entry name" value="Tetracycline Repressor, domain 2"/>
    <property type="match status" value="1"/>
</dbReference>
<dbReference type="SUPFAM" id="SSF46689">
    <property type="entry name" value="Homeodomain-like"/>
    <property type="match status" value="1"/>
</dbReference>
<dbReference type="EMBL" id="VCIW01000003">
    <property type="protein sequence ID" value="TLS53198.1"/>
    <property type="molecule type" value="Genomic_DNA"/>
</dbReference>
<dbReference type="Pfam" id="PF00440">
    <property type="entry name" value="TetR_N"/>
    <property type="match status" value="1"/>
</dbReference>
<gene>
    <name evidence="4" type="ORF">FE782_07500</name>
</gene>
<evidence type="ECO:0000256" key="2">
    <source>
        <dbReference type="PROSITE-ProRule" id="PRU00335"/>
    </source>
</evidence>
<evidence type="ECO:0000313" key="4">
    <source>
        <dbReference type="EMBL" id="TLS53198.1"/>
    </source>
</evidence>
<dbReference type="PRINTS" id="PR00455">
    <property type="entry name" value="HTHTETR"/>
</dbReference>
<dbReference type="PANTHER" id="PTHR43479:SF11">
    <property type="entry name" value="ACREF_ENVCD OPERON REPRESSOR-RELATED"/>
    <property type="match status" value="1"/>
</dbReference>
<dbReference type="InterPro" id="IPR050624">
    <property type="entry name" value="HTH-type_Tx_Regulator"/>
</dbReference>
<evidence type="ECO:0000256" key="1">
    <source>
        <dbReference type="ARBA" id="ARBA00023125"/>
    </source>
</evidence>
<reference evidence="4 5" key="1">
    <citation type="submission" date="2019-05" db="EMBL/GenBank/DDBJ databases">
        <authorList>
            <person name="Narsing Rao M.P."/>
            <person name="Li W.J."/>
        </authorList>
    </citation>
    <scope>NUCLEOTIDE SEQUENCE [LARGE SCALE GENOMIC DNA]</scope>
    <source>
        <strain evidence="4 5">SYSU_K30003</strain>
    </source>
</reference>
<name>A0A5R9GII1_9BACL</name>
<evidence type="ECO:0000313" key="5">
    <source>
        <dbReference type="Proteomes" id="UP000309676"/>
    </source>
</evidence>
<proteinExistence type="predicted"/>
<keyword evidence="1 2" id="KW-0238">DNA-binding</keyword>
<dbReference type="InterPro" id="IPR009057">
    <property type="entry name" value="Homeodomain-like_sf"/>
</dbReference>
<sequence>MLGLDQLFPAKESGNTKRRILEAAIDLFSLNGYSAVSVREITKQVGIKESAMYNHFKTKDDILDSIYRLFTSMSEGNGLPDEAQLKAILEHTDLETFLKQGFEIYKRTIENPLLVKIWRILNIEQYRDPRARDIILTYIYKGTIDFLEAAFALLQEQRKMNDEYSPKVLAIEYQYPIFSMMTEYLLLTFDGKETDELEDRVRSHIQYFTKYVKN</sequence>
<dbReference type="InterPro" id="IPR001647">
    <property type="entry name" value="HTH_TetR"/>
</dbReference>
<dbReference type="Proteomes" id="UP000309676">
    <property type="component" value="Unassembled WGS sequence"/>
</dbReference>
<dbReference type="PANTHER" id="PTHR43479">
    <property type="entry name" value="ACREF/ENVCD OPERON REPRESSOR-RELATED"/>
    <property type="match status" value="1"/>
</dbReference>